<evidence type="ECO:0000313" key="5">
    <source>
        <dbReference type="EMBL" id="MFD2892814.1"/>
    </source>
</evidence>
<sequence>MKKLNLKYLMLLMLFMSCKKEIENNDFYENLEKEKKEKLFFNIGKVYFENNCKGCHRKSGTDNFLVYAIKDDKYEFDFLRSFIQNQDSLIKSGNELAIKIKEENDNRPYRHKFELNDNEIKSILYYLKN</sequence>
<keyword evidence="2" id="KW-0479">Metal-binding</keyword>
<keyword evidence="6" id="KW-1185">Reference proteome</keyword>
<feature type="domain" description="Cytochrome c" evidence="4">
    <location>
        <begin position="44"/>
        <end position="129"/>
    </location>
</feature>
<dbReference type="PROSITE" id="PS51257">
    <property type="entry name" value="PROKAR_LIPOPROTEIN"/>
    <property type="match status" value="1"/>
</dbReference>
<evidence type="ECO:0000259" key="4">
    <source>
        <dbReference type="Pfam" id="PF00034"/>
    </source>
</evidence>
<protein>
    <submittedName>
        <fullName evidence="5">C-type cytochrome</fullName>
    </submittedName>
</protein>
<evidence type="ECO:0000256" key="3">
    <source>
        <dbReference type="ARBA" id="ARBA00023004"/>
    </source>
</evidence>
<proteinExistence type="predicted"/>
<accession>A0ABW5YP44</accession>
<evidence type="ECO:0000256" key="2">
    <source>
        <dbReference type="ARBA" id="ARBA00022723"/>
    </source>
</evidence>
<keyword evidence="3" id="KW-0408">Iron</keyword>
<dbReference type="RefSeq" id="WP_379812538.1">
    <property type="nucleotide sequence ID" value="NZ_JBHUPC010000019.1"/>
</dbReference>
<reference evidence="6" key="1">
    <citation type="journal article" date="2019" name="Int. J. Syst. Evol. Microbiol.">
        <title>The Global Catalogue of Microorganisms (GCM) 10K type strain sequencing project: providing services to taxonomists for standard genome sequencing and annotation.</title>
        <authorList>
            <consortium name="The Broad Institute Genomics Platform"/>
            <consortium name="The Broad Institute Genome Sequencing Center for Infectious Disease"/>
            <person name="Wu L."/>
            <person name="Ma J."/>
        </authorList>
    </citation>
    <scope>NUCLEOTIDE SEQUENCE [LARGE SCALE GENOMIC DNA]</scope>
    <source>
        <strain evidence="6">KCTC 22671</strain>
    </source>
</reference>
<dbReference type="Pfam" id="PF00034">
    <property type="entry name" value="Cytochrom_C"/>
    <property type="match status" value="1"/>
</dbReference>
<dbReference type="InterPro" id="IPR036909">
    <property type="entry name" value="Cyt_c-like_dom_sf"/>
</dbReference>
<comment type="caution">
    <text evidence="5">The sequence shown here is derived from an EMBL/GenBank/DDBJ whole genome shotgun (WGS) entry which is preliminary data.</text>
</comment>
<gene>
    <name evidence="5" type="ORF">ACFS5J_12410</name>
</gene>
<dbReference type="SUPFAM" id="SSF46626">
    <property type="entry name" value="Cytochrome c"/>
    <property type="match status" value="1"/>
</dbReference>
<name>A0ABW5YP44_9FLAO</name>
<keyword evidence="1" id="KW-0349">Heme</keyword>
<organism evidence="5 6">
    <name type="scientific">Flavobacterium chuncheonense</name>
    <dbReference type="NCBI Taxonomy" id="2026653"/>
    <lineage>
        <taxon>Bacteria</taxon>
        <taxon>Pseudomonadati</taxon>
        <taxon>Bacteroidota</taxon>
        <taxon>Flavobacteriia</taxon>
        <taxon>Flavobacteriales</taxon>
        <taxon>Flavobacteriaceae</taxon>
        <taxon>Flavobacterium</taxon>
    </lineage>
</organism>
<dbReference type="EMBL" id="JBHUPC010000019">
    <property type="protein sequence ID" value="MFD2892814.1"/>
    <property type="molecule type" value="Genomic_DNA"/>
</dbReference>
<dbReference type="InterPro" id="IPR009056">
    <property type="entry name" value="Cyt_c-like_dom"/>
</dbReference>
<dbReference type="Gene3D" id="1.10.760.10">
    <property type="entry name" value="Cytochrome c-like domain"/>
    <property type="match status" value="1"/>
</dbReference>
<evidence type="ECO:0000256" key="1">
    <source>
        <dbReference type="ARBA" id="ARBA00022617"/>
    </source>
</evidence>
<evidence type="ECO:0000313" key="6">
    <source>
        <dbReference type="Proteomes" id="UP001597534"/>
    </source>
</evidence>
<dbReference type="Proteomes" id="UP001597534">
    <property type="component" value="Unassembled WGS sequence"/>
</dbReference>